<protein>
    <submittedName>
        <fullName evidence="3">Uncharacterized protein</fullName>
    </submittedName>
</protein>
<dbReference type="RefSeq" id="WP_120679461.1">
    <property type="nucleotide sequence ID" value="NZ_RAZS01000006.1"/>
</dbReference>
<sequence>MSPFWYTAVQALSHLPSLLVLVIGLVLTGVARRRLPGRPLRLMVAGLGVLLVDVGLGVGVSFVLPALLSAETTGSPGFDVVQLVVVTGLISTLLQPAGLGLVIAAALTGRRTPEPVPATGPGSWPTSPVATANPSGAPYAGDLPPLPAPAHPAVPSVSGPAREPDR</sequence>
<reference evidence="3 4" key="1">
    <citation type="submission" date="2018-09" db="EMBL/GenBank/DDBJ databases">
        <title>Micromonospora sp. nov. MS1-9, isolated from a root of Musa sp.</title>
        <authorList>
            <person name="Kuncharoen N."/>
            <person name="Kudo T."/>
            <person name="Ohkuma M."/>
            <person name="Yuki M."/>
            <person name="Tanasupawat S."/>
        </authorList>
    </citation>
    <scope>NUCLEOTIDE SEQUENCE [LARGE SCALE GENOMIC DNA]</scope>
    <source>
        <strain evidence="3 4">NGC1-4</strain>
    </source>
</reference>
<evidence type="ECO:0000313" key="3">
    <source>
        <dbReference type="EMBL" id="RKN18026.1"/>
    </source>
</evidence>
<feature type="compositionally biased region" description="Low complexity" evidence="1">
    <location>
        <begin position="153"/>
        <end position="166"/>
    </location>
</feature>
<keyword evidence="2" id="KW-0812">Transmembrane</keyword>
<evidence type="ECO:0000256" key="2">
    <source>
        <dbReference type="SAM" id="Phobius"/>
    </source>
</evidence>
<evidence type="ECO:0000313" key="4">
    <source>
        <dbReference type="Proteomes" id="UP000271548"/>
    </source>
</evidence>
<keyword evidence="2" id="KW-0472">Membrane</keyword>
<comment type="caution">
    <text evidence="3">The sequence shown here is derived from an EMBL/GenBank/DDBJ whole genome shotgun (WGS) entry which is preliminary data.</text>
</comment>
<accession>A0ABX9R4U7</accession>
<keyword evidence="2" id="KW-1133">Transmembrane helix</keyword>
<gene>
    <name evidence="3" type="ORF">D7147_18975</name>
</gene>
<feature type="region of interest" description="Disordered" evidence="1">
    <location>
        <begin position="112"/>
        <end position="166"/>
    </location>
</feature>
<dbReference type="Proteomes" id="UP000271548">
    <property type="component" value="Unassembled WGS sequence"/>
</dbReference>
<feature type="compositionally biased region" description="Polar residues" evidence="1">
    <location>
        <begin position="124"/>
        <end position="134"/>
    </location>
</feature>
<feature type="transmembrane region" description="Helical" evidence="2">
    <location>
        <begin position="42"/>
        <end position="68"/>
    </location>
</feature>
<evidence type="ECO:0000256" key="1">
    <source>
        <dbReference type="SAM" id="MobiDB-lite"/>
    </source>
</evidence>
<dbReference type="EMBL" id="RAZS01000006">
    <property type="protein sequence ID" value="RKN18026.1"/>
    <property type="molecule type" value="Genomic_DNA"/>
</dbReference>
<organism evidence="3 4">
    <name type="scientific">Micromonospora musae</name>
    <dbReference type="NCBI Taxonomy" id="1894970"/>
    <lineage>
        <taxon>Bacteria</taxon>
        <taxon>Bacillati</taxon>
        <taxon>Actinomycetota</taxon>
        <taxon>Actinomycetes</taxon>
        <taxon>Micromonosporales</taxon>
        <taxon>Micromonosporaceae</taxon>
        <taxon>Micromonospora</taxon>
    </lineage>
</organism>
<proteinExistence type="predicted"/>
<feature type="transmembrane region" description="Helical" evidence="2">
    <location>
        <begin position="80"/>
        <end position="107"/>
    </location>
</feature>
<name>A0ABX9R4U7_9ACTN</name>
<feature type="transmembrane region" description="Helical" evidence="2">
    <location>
        <begin position="12"/>
        <end position="30"/>
    </location>
</feature>
<keyword evidence="4" id="KW-1185">Reference proteome</keyword>